<reference evidence="2" key="1">
    <citation type="submission" date="2022-07" db="EMBL/GenBank/DDBJ databases">
        <title>Genome analysis of Parmales, a sister group of diatoms, reveals the evolutionary specialization of diatoms from phago-mixotrophs to photoautotrophs.</title>
        <authorList>
            <person name="Ban H."/>
            <person name="Sato S."/>
            <person name="Yoshikawa S."/>
            <person name="Kazumasa Y."/>
            <person name="Nakamura Y."/>
            <person name="Ichinomiya M."/>
            <person name="Saitoh K."/>
            <person name="Sato N."/>
            <person name="Blanc-Mathieu R."/>
            <person name="Endo H."/>
            <person name="Kuwata A."/>
            <person name="Ogata H."/>
        </authorList>
    </citation>
    <scope>NUCLEOTIDE SEQUENCE</scope>
</reference>
<dbReference type="CDD" id="cd02440">
    <property type="entry name" value="AdoMet_MTases"/>
    <property type="match status" value="1"/>
</dbReference>
<gene>
    <name evidence="2" type="ORF">TrRE_jg8605</name>
</gene>
<feature type="domain" description="Methyltransferase" evidence="1">
    <location>
        <begin position="63"/>
        <end position="157"/>
    </location>
</feature>
<keyword evidence="3" id="KW-1185">Reference proteome</keyword>
<protein>
    <recommendedName>
        <fullName evidence="1">Methyltransferase domain-containing protein</fullName>
    </recommendedName>
</protein>
<dbReference type="PANTHER" id="PTHR43591:SF24">
    <property type="entry name" value="2-METHOXY-6-POLYPRENYL-1,4-BENZOQUINOL METHYLASE, MITOCHONDRIAL"/>
    <property type="match status" value="1"/>
</dbReference>
<evidence type="ECO:0000259" key="1">
    <source>
        <dbReference type="Pfam" id="PF13649"/>
    </source>
</evidence>
<dbReference type="PANTHER" id="PTHR43591">
    <property type="entry name" value="METHYLTRANSFERASE"/>
    <property type="match status" value="1"/>
</dbReference>
<dbReference type="Proteomes" id="UP001165082">
    <property type="component" value="Unassembled WGS sequence"/>
</dbReference>
<dbReference type="InterPro" id="IPR029063">
    <property type="entry name" value="SAM-dependent_MTases_sf"/>
</dbReference>
<dbReference type="InterPro" id="IPR041698">
    <property type="entry name" value="Methyltransf_25"/>
</dbReference>
<organism evidence="2 3">
    <name type="scientific">Triparma retinervis</name>
    <dbReference type="NCBI Taxonomy" id="2557542"/>
    <lineage>
        <taxon>Eukaryota</taxon>
        <taxon>Sar</taxon>
        <taxon>Stramenopiles</taxon>
        <taxon>Ochrophyta</taxon>
        <taxon>Bolidophyceae</taxon>
        <taxon>Parmales</taxon>
        <taxon>Triparmaceae</taxon>
        <taxon>Triparma</taxon>
    </lineage>
</organism>
<dbReference type="Gene3D" id="3.40.50.150">
    <property type="entry name" value="Vaccinia Virus protein VP39"/>
    <property type="match status" value="1"/>
</dbReference>
<proteinExistence type="predicted"/>
<dbReference type="OrthoDB" id="2013972at2759"/>
<accession>A0A9W7KTJ6</accession>
<evidence type="ECO:0000313" key="2">
    <source>
        <dbReference type="EMBL" id="GMI11148.1"/>
    </source>
</evidence>
<evidence type="ECO:0000313" key="3">
    <source>
        <dbReference type="Proteomes" id="UP001165082"/>
    </source>
</evidence>
<sequence length="288" mass="31993">MLTRYSSRLLRQSAKLRFSSAPVFDAEMAAVYSKMANQHKHPAGPWPLMLDEVLKVAKGGDKVVDVASGMGEPALTIAKALPDTTVVSTDFSEEMVSKAGVAAADVPNMTSIWMDAQDMKDFEDSSVDIVTCCYGYMFPEDKVKALQETRRILKDDGVLIATTWDNVEILKISRDIMTEVLGSAPPPPPLNPMSLSEPGLFESLIVEAGFDKSKIAQTTSSYPFDLGNERDFQFKVGTILLRDKLDELDGWDVAEKAFWDNIDKYSEIDERGNRVMPCNTFRMTIVNK</sequence>
<dbReference type="Pfam" id="PF13649">
    <property type="entry name" value="Methyltransf_25"/>
    <property type="match status" value="1"/>
</dbReference>
<dbReference type="AlphaFoldDB" id="A0A9W7KTJ6"/>
<comment type="caution">
    <text evidence="2">The sequence shown here is derived from an EMBL/GenBank/DDBJ whole genome shotgun (WGS) entry which is preliminary data.</text>
</comment>
<dbReference type="GO" id="GO:0008168">
    <property type="term" value="F:methyltransferase activity"/>
    <property type="evidence" value="ECO:0007669"/>
    <property type="project" value="TreeGrafter"/>
</dbReference>
<dbReference type="EMBL" id="BRXZ01000409">
    <property type="protein sequence ID" value="GMI11148.1"/>
    <property type="molecule type" value="Genomic_DNA"/>
</dbReference>
<dbReference type="SUPFAM" id="SSF53335">
    <property type="entry name" value="S-adenosyl-L-methionine-dependent methyltransferases"/>
    <property type="match status" value="1"/>
</dbReference>
<name>A0A9W7KTJ6_9STRA</name>